<evidence type="ECO:0000313" key="1">
    <source>
        <dbReference type="EMBL" id="MBX37396.1"/>
    </source>
</evidence>
<dbReference type="EMBL" id="GGEC01056912">
    <property type="protein sequence ID" value="MBX37396.1"/>
    <property type="molecule type" value="Transcribed_RNA"/>
</dbReference>
<protein>
    <submittedName>
        <fullName evidence="1">Uncharacterized protein</fullName>
    </submittedName>
</protein>
<reference evidence="1" key="1">
    <citation type="submission" date="2018-02" db="EMBL/GenBank/DDBJ databases">
        <title>Rhizophora mucronata_Transcriptome.</title>
        <authorList>
            <person name="Meera S.P."/>
            <person name="Sreeshan A."/>
            <person name="Augustine A."/>
        </authorList>
    </citation>
    <scope>NUCLEOTIDE SEQUENCE</scope>
    <source>
        <tissue evidence="1">Leaf</tissue>
    </source>
</reference>
<proteinExistence type="predicted"/>
<organism evidence="1">
    <name type="scientific">Rhizophora mucronata</name>
    <name type="common">Asiatic mangrove</name>
    <dbReference type="NCBI Taxonomy" id="61149"/>
    <lineage>
        <taxon>Eukaryota</taxon>
        <taxon>Viridiplantae</taxon>
        <taxon>Streptophyta</taxon>
        <taxon>Embryophyta</taxon>
        <taxon>Tracheophyta</taxon>
        <taxon>Spermatophyta</taxon>
        <taxon>Magnoliopsida</taxon>
        <taxon>eudicotyledons</taxon>
        <taxon>Gunneridae</taxon>
        <taxon>Pentapetalae</taxon>
        <taxon>rosids</taxon>
        <taxon>fabids</taxon>
        <taxon>Malpighiales</taxon>
        <taxon>Rhizophoraceae</taxon>
        <taxon>Rhizophora</taxon>
    </lineage>
</organism>
<sequence>MVPVTWFLEISNRRSSIRFEIELGMWPDILLLPMFRTFKLNPSVSSGIVPEIRLPDTSKTSKRLLVLLFRILDRTPVS</sequence>
<accession>A0A2P2N4R2</accession>
<dbReference type="AlphaFoldDB" id="A0A2P2N4R2"/>
<name>A0A2P2N4R2_RHIMU</name>